<dbReference type="AlphaFoldDB" id="A0A7J0BN38"/>
<gene>
    <name evidence="1" type="ORF">DSM101010T_35180</name>
</gene>
<keyword evidence="2" id="KW-1185">Reference proteome</keyword>
<organism evidence="1 2">
    <name type="scientific">Desulfovibrio subterraneus</name>
    <dbReference type="NCBI Taxonomy" id="2718620"/>
    <lineage>
        <taxon>Bacteria</taxon>
        <taxon>Pseudomonadati</taxon>
        <taxon>Thermodesulfobacteriota</taxon>
        <taxon>Desulfovibrionia</taxon>
        <taxon>Desulfovibrionales</taxon>
        <taxon>Desulfovibrionaceae</taxon>
        <taxon>Desulfovibrio</taxon>
    </lineage>
</organism>
<accession>A0A7J0BN38</accession>
<reference evidence="1 2" key="1">
    <citation type="submission" date="2020-05" db="EMBL/GenBank/DDBJ databases">
        <title>Draft genome sequence of Desulfovibrio sp. strain HN2T.</title>
        <authorList>
            <person name="Ueno A."/>
            <person name="Tamazawa S."/>
            <person name="Tamamura S."/>
            <person name="Murakami T."/>
            <person name="Kiyama T."/>
            <person name="Inomata H."/>
            <person name="Amano Y."/>
            <person name="Miyakawa K."/>
            <person name="Tamaki H."/>
            <person name="Naganuma T."/>
            <person name="Kaneko K."/>
        </authorList>
    </citation>
    <scope>NUCLEOTIDE SEQUENCE [LARGE SCALE GENOMIC DNA]</scope>
    <source>
        <strain evidence="1 2">HN2</strain>
    </source>
</reference>
<proteinExistence type="predicted"/>
<dbReference type="RefSeq" id="WP_174406780.1">
    <property type="nucleotide sequence ID" value="NZ_BLVO01000016.1"/>
</dbReference>
<sequence>MKKVLYIKSPCALWSDLAAKLCDEYAWQPSIFLGANPESKYSKAIVEKYPDVQLVTHSSALRGCLWEGMEQQELSAIDAPLVQSYSGVFQRFYEVGRRYFLPNAYHSDYFAYCYRLIRIYTWLVNKRAFDIVIANSVPHRFYDNILYEVCKRNNVPFLGFEVATNFPQLHYVAADFEDRAKAIGDKFKSNDVLPIIPVAMRNAMDRVAGAYQDGKPEHFQRTEKRLQGQGWKAKVRSSLPPFARLGWGMASLLIKGKLFSSGGKLLISPEVRWTEACFASNRACQWQRYLADRGAHLARRWYERHTVEPDLTKPYIYFSASRQPERSTAPDAGRFADLALICECLSSAAPAGWNVYYKEHPSNFRKGDIEYAQRSVEYYERIRRVAPRVQFIASDCDPFELIDRSKCVAAATGSVVWEAALRGKPSLIWGDFWLRYLPGVQYVSSAESCGEALVKIQEGLAPRYEDVERYVAALYATGLPNSLHRVRDIESLKRDDADGYGERLKCMAEVVRQAWLRCSDEMAGGRCFD</sequence>
<dbReference type="Proteomes" id="UP000503840">
    <property type="component" value="Unassembled WGS sequence"/>
</dbReference>
<evidence type="ECO:0000313" key="2">
    <source>
        <dbReference type="Proteomes" id="UP000503840"/>
    </source>
</evidence>
<evidence type="ECO:0000313" key="1">
    <source>
        <dbReference type="EMBL" id="GFM35153.1"/>
    </source>
</evidence>
<protein>
    <recommendedName>
        <fullName evidence="3">Capsule polysaccharide biosynthesis protein</fullName>
    </recommendedName>
</protein>
<comment type="caution">
    <text evidence="1">The sequence shown here is derived from an EMBL/GenBank/DDBJ whole genome shotgun (WGS) entry which is preliminary data.</text>
</comment>
<dbReference type="EMBL" id="BLVO01000016">
    <property type="protein sequence ID" value="GFM35153.1"/>
    <property type="molecule type" value="Genomic_DNA"/>
</dbReference>
<name>A0A7J0BN38_9BACT</name>
<evidence type="ECO:0008006" key="3">
    <source>
        <dbReference type="Google" id="ProtNLM"/>
    </source>
</evidence>